<dbReference type="InterPro" id="IPR049945">
    <property type="entry name" value="AAA_22"/>
</dbReference>
<proteinExistence type="predicted"/>
<feature type="transmembrane region" description="Helical" evidence="2">
    <location>
        <begin position="235"/>
        <end position="257"/>
    </location>
</feature>
<evidence type="ECO:0000259" key="3">
    <source>
        <dbReference type="PROSITE" id="PS51724"/>
    </source>
</evidence>
<dbReference type="InterPro" id="IPR036680">
    <property type="entry name" value="SPOR-like_sf"/>
</dbReference>
<dbReference type="AlphaFoldDB" id="A0A0C2JU82"/>
<dbReference type="GO" id="GO:0042834">
    <property type="term" value="F:peptidoglycan binding"/>
    <property type="evidence" value="ECO:0007669"/>
    <property type="project" value="InterPro"/>
</dbReference>
<dbReference type="Pfam" id="PF13401">
    <property type="entry name" value="AAA_22"/>
    <property type="match status" value="1"/>
</dbReference>
<feature type="domain" description="SPOR" evidence="3">
    <location>
        <begin position="403"/>
        <end position="481"/>
    </location>
</feature>
<reference evidence="4 5" key="1">
    <citation type="submission" date="2014-11" db="EMBL/GenBank/DDBJ databases">
        <title>Draft Genome Sequence of Vibrio piscirenalis strains CECT 8603T and CECT 8604, two marine Gammaproteobacterium isolated from cultured gilthead sea bream (Sparus aurata).</title>
        <authorList>
            <person name="Arahal D.R."/>
            <person name="Rodrigo-Torres L."/>
            <person name="Lucena T."/>
            <person name="Pujalte M.J."/>
        </authorList>
    </citation>
    <scope>NUCLEOTIDE SEQUENCE [LARGE SCALE GENOMIC DNA]</scope>
    <source>
        <strain evidence="4 5">DCR 1-4-2</strain>
    </source>
</reference>
<dbReference type="EMBL" id="JTKH01000020">
    <property type="protein sequence ID" value="KII77710.1"/>
    <property type="molecule type" value="Genomic_DNA"/>
</dbReference>
<dbReference type="Pfam" id="PF05036">
    <property type="entry name" value="SPOR"/>
    <property type="match status" value="1"/>
</dbReference>
<dbReference type="PANTHER" id="PTHR35894:SF7">
    <property type="entry name" value="GENERAL SECRETION PATHWAY PROTEIN A-RELATED"/>
    <property type="match status" value="1"/>
</dbReference>
<evidence type="ECO:0000313" key="4">
    <source>
        <dbReference type="EMBL" id="KII77710.1"/>
    </source>
</evidence>
<keyword evidence="4" id="KW-0131">Cell cycle</keyword>
<dbReference type="STRING" id="1461322.OJ16_10895"/>
<dbReference type="InterPro" id="IPR052026">
    <property type="entry name" value="ExeA_AAA_ATPase_DNA-bind"/>
</dbReference>
<keyword evidence="2" id="KW-0812">Transmembrane</keyword>
<evidence type="ECO:0000256" key="1">
    <source>
        <dbReference type="SAM" id="MobiDB-lite"/>
    </source>
</evidence>
<dbReference type="SUPFAM" id="SSF52540">
    <property type="entry name" value="P-loop containing nucleoside triphosphate hydrolases"/>
    <property type="match status" value="1"/>
</dbReference>
<dbReference type="GO" id="GO:0051301">
    <property type="term" value="P:cell division"/>
    <property type="evidence" value="ECO:0007669"/>
    <property type="project" value="UniProtKB-KW"/>
</dbReference>
<accession>A0A0C2JU82</accession>
<keyword evidence="2" id="KW-0472">Membrane</keyword>
<comment type="caution">
    <text evidence="4">The sequence shown here is derived from an EMBL/GenBank/DDBJ whole genome shotgun (WGS) entry which is preliminary data.</text>
</comment>
<feature type="compositionally biased region" description="Polar residues" evidence="1">
    <location>
        <begin position="356"/>
        <end position="368"/>
    </location>
</feature>
<dbReference type="PANTHER" id="PTHR35894">
    <property type="entry name" value="GENERAL SECRETION PATHWAY PROTEIN A-RELATED"/>
    <property type="match status" value="1"/>
</dbReference>
<keyword evidence="2" id="KW-1133">Transmembrane helix</keyword>
<keyword evidence="5" id="KW-1185">Reference proteome</keyword>
<dbReference type="PROSITE" id="PS51724">
    <property type="entry name" value="SPOR"/>
    <property type="match status" value="1"/>
</dbReference>
<dbReference type="InterPro" id="IPR027417">
    <property type="entry name" value="P-loop_NTPase"/>
</dbReference>
<dbReference type="OrthoDB" id="6189127at2"/>
<evidence type="ECO:0000313" key="5">
    <source>
        <dbReference type="Proteomes" id="UP000031672"/>
    </source>
</evidence>
<keyword evidence="4" id="KW-0132">Cell division</keyword>
<evidence type="ECO:0000256" key="2">
    <source>
        <dbReference type="SAM" id="Phobius"/>
    </source>
</evidence>
<gene>
    <name evidence="4" type="ORF">OJ16_10895</name>
</gene>
<dbReference type="InterPro" id="IPR007730">
    <property type="entry name" value="SPOR-like_dom"/>
</dbReference>
<protein>
    <submittedName>
        <fullName evidence="4">Cell division protein DamX</fullName>
    </submittedName>
</protein>
<dbReference type="RefSeq" id="WP_040990555.1">
    <property type="nucleotide sequence ID" value="NZ_JTKH01000020.1"/>
</dbReference>
<organism evidence="4 5">
    <name type="scientific">Vibrio renipiscarius</name>
    <dbReference type="NCBI Taxonomy" id="1461322"/>
    <lineage>
        <taxon>Bacteria</taxon>
        <taxon>Pseudomonadati</taxon>
        <taxon>Pseudomonadota</taxon>
        <taxon>Gammaproteobacteria</taxon>
        <taxon>Vibrionales</taxon>
        <taxon>Vibrionaceae</taxon>
        <taxon>Vibrio</taxon>
    </lineage>
</organism>
<sequence>MGYTHQSRVLELKTQIELLERLQLLTHFNSNFVHVSGAVGSGKTWIAQRYLEAWANDKNQALLMCHPNQNDEQHRTTILSQILPEPLFNPADNLADSFARCMAHESCDVVIVIDDAHLLSELVLSELWQLALFSQRQNRWNINIVLFALPNRLDKWLSRLSQGQEFNPVDLEVELLSSQEAGRFFEQLVMRFVDDDMERRVRNAYRTVAHRPGCIMALGDQKVEKRIIVRSIVGSPLNIALIVMVLLVLISGGYWWLMSQPTPDEAAESITQQTVIPTLPEPDANTNQASLTLEQQSAQAQQLADLSFAGAEDDSTSLPPEVVDDPQSVGVIEDHSQRVVITSEVVDALLLNEGQSVPATNGQSTADDASSEGANGADASAVQTPNPNQATINFSFAKDQLNRFSPRSYTLQLAAVKNLVDAQAFLNRHDLGDNVYVYPAIRNEAKWFIITYDNYPTIQLARDAVAQLPESLQKLGPWAKSLNQVQREIAQAN</sequence>
<dbReference type="Proteomes" id="UP000031672">
    <property type="component" value="Unassembled WGS sequence"/>
</dbReference>
<feature type="region of interest" description="Disordered" evidence="1">
    <location>
        <begin position="356"/>
        <end position="386"/>
    </location>
</feature>
<dbReference type="Gene3D" id="3.30.70.1070">
    <property type="entry name" value="Sporulation related repeat"/>
    <property type="match status" value="1"/>
</dbReference>
<name>A0A0C2JU82_9VIBR</name>
<dbReference type="Gene3D" id="3.40.50.300">
    <property type="entry name" value="P-loop containing nucleotide triphosphate hydrolases"/>
    <property type="match status" value="1"/>
</dbReference>
<accession>A0A0C2NN59</accession>
<dbReference type="GO" id="GO:0016887">
    <property type="term" value="F:ATP hydrolysis activity"/>
    <property type="evidence" value="ECO:0007669"/>
    <property type="project" value="InterPro"/>
</dbReference>